<evidence type="ECO:0000313" key="2">
    <source>
        <dbReference type="Proteomes" id="UP000625711"/>
    </source>
</evidence>
<dbReference type="GO" id="GO:0031624">
    <property type="term" value="F:ubiquitin conjugating enzyme binding"/>
    <property type="evidence" value="ECO:0007669"/>
    <property type="project" value="TreeGrafter"/>
</dbReference>
<dbReference type="EMBL" id="JAACXV010000218">
    <property type="protein sequence ID" value="KAF7281854.1"/>
    <property type="molecule type" value="Genomic_DNA"/>
</dbReference>
<dbReference type="AlphaFoldDB" id="A0A834IL59"/>
<dbReference type="OrthoDB" id="4788989at2759"/>
<protein>
    <submittedName>
        <fullName evidence="1">Uncharacterized protein</fullName>
    </submittedName>
</protein>
<dbReference type="PANTHER" id="PTHR45877:SF2">
    <property type="entry name" value="E3 UBIQUITIN-PROTEIN LIGASE SINA-RELATED"/>
    <property type="match status" value="1"/>
</dbReference>
<organism evidence="1 2">
    <name type="scientific">Rhynchophorus ferrugineus</name>
    <name type="common">Red palm weevil</name>
    <name type="synonym">Curculio ferrugineus</name>
    <dbReference type="NCBI Taxonomy" id="354439"/>
    <lineage>
        <taxon>Eukaryota</taxon>
        <taxon>Metazoa</taxon>
        <taxon>Ecdysozoa</taxon>
        <taxon>Arthropoda</taxon>
        <taxon>Hexapoda</taxon>
        <taxon>Insecta</taxon>
        <taxon>Pterygota</taxon>
        <taxon>Neoptera</taxon>
        <taxon>Endopterygota</taxon>
        <taxon>Coleoptera</taxon>
        <taxon>Polyphaga</taxon>
        <taxon>Cucujiformia</taxon>
        <taxon>Curculionidae</taxon>
        <taxon>Dryophthorinae</taxon>
        <taxon>Rhynchophorus</taxon>
    </lineage>
</organism>
<dbReference type="InterPro" id="IPR004162">
    <property type="entry name" value="SINA-like_animal"/>
</dbReference>
<dbReference type="PANTHER" id="PTHR45877">
    <property type="entry name" value="E3 UBIQUITIN-PROTEIN LIGASE SIAH2"/>
    <property type="match status" value="1"/>
</dbReference>
<comment type="caution">
    <text evidence="1">The sequence shown here is derived from an EMBL/GenBank/DDBJ whole genome shotgun (WGS) entry which is preliminary data.</text>
</comment>
<accession>A0A834IL59</accession>
<evidence type="ECO:0000313" key="1">
    <source>
        <dbReference type="EMBL" id="KAF7281854.1"/>
    </source>
</evidence>
<sequence>MNSITLSNSSIINDIMRNLVCCKCKDVLVYPILHCDLGHSFCKKCYDTKIPCFICGYACTGSRNHHLERICESLIYFNKFGQSCSDVKTIMPAILQNDTRPREDTIVPLLCPISESCDFTGTIEQLKFHCVLCHGVKRNFGKSITNVELSSRPGDVTRSLCEAHGTVFLVYAESEATMVHRQTDQHARQEGPVIDGGVSQRPYDEKVLRFRCAAPQIQQQAALLR</sequence>
<reference evidence="1" key="1">
    <citation type="submission" date="2020-08" db="EMBL/GenBank/DDBJ databases">
        <title>Genome sequencing and assembly of the red palm weevil Rhynchophorus ferrugineus.</title>
        <authorList>
            <person name="Dias G.B."/>
            <person name="Bergman C.M."/>
            <person name="Manee M."/>
        </authorList>
    </citation>
    <scope>NUCLEOTIDE SEQUENCE</scope>
    <source>
        <strain evidence="1">AA-2017</strain>
        <tissue evidence="1">Whole larva</tissue>
    </source>
</reference>
<name>A0A834IL59_RHYFE</name>
<keyword evidence="2" id="KW-1185">Reference proteome</keyword>
<gene>
    <name evidence="1" type="ORF">GWI33_004183</name>
</gene>
<dbReference type="Proteomes" id="UP000625711">
    <property type="component" value="Unassembled WGS sequence"/>
</dbReference>
<dbReference type="GO" id="GO:0061630">
    <property type="term" value="F:ubiquitin protein ligase activity"/>
    <property type="evidence" value="ECO:0007669"/>
    <property type="project" value="TreeGrafter"/>
</dbReference>
<proteinExistence type="predicted"/>
<dbReference type="GO" id="GO:0005737">
    <property type="term" value="C:cytoplasm"/>
    <property type="evidence" value="ECO:0007669"/>
    <property type="project" value="TreeGrafter"/>
</dbReference>
<dbReference type="GO" id="GO:0043161">
    <property type="term" value="P:proteasome-mediated ubiquitin-dependent protein catabolic process"/>
    <property type="evidence" value="ECO:0007669"/>
    <property type="project" value="TreeGrafter"/>
</dbReference>